<comment type="caution">
    <text evidence="2">The sequence shown here is derived from an EMBL/GenBank/DDBJ whole genome shotgun (WGS) entry which is preliminary data.</text>
</comment>
<feature type="compositionally biased region" description="Basic and acidic residues" evidence="1">
    <location>
        <begin position="205"/>
        <end position="217"/>
    </location>
</feature>
<dbReference type="OrthoDB" id="3693399at2759"/>
<sequence length="228" mass="25517">MAPLTEVEITSLLLGCTQRKTSTTTYYEPLGLTQLSLSKGPSGPPKFTGVVKKFYQATQSLVDDLVGRYNSREEVQQVIQAQRTFHHEATEDCLAQYGSKIWSDGVSRPFTTTIDGDIYPQRLVYANKDDRSRIRTYVYCLVLQRACHKLGKKSSHSEEDHFVITETTHASPRPPINGQTSLLPPDPDISPGGMTDPLSSNGISYRDKRRDPLDARHYPVPVAQMFPS</sequence>
<dbReference type="GeneID" id="63844599"/>
<keyword evidence="3" id="KW-1185">Reference proteome</keyword>
<evidence type="ECO:0000313" key="3">
    <source>
        <dbReference type="Proteomes" id="UP000800039"/>
    </source>
</evidence>
<evidence type="ECO:0000256" key="1">
    <source>
        <dbReference type="SAM" id="MobiDB-lite"/>
    </source>
</evidence>
<name>A0A9P4GHG3_9PLEO</name>
<evidence type="ECO:0000313" key="2">
    <source>
        <dbReference type="EMBL" id="KAF1845534.1"/>
    </source>
</evidence>
<feature type="non-terminal residue" evidence="2">
    <location>
        <position position="228"/>
    </location>
</feature>
<dbReference type="Proteomes" id="UP000800039">
    <property type="component" value="Unassembled WGS sequence"/>
</dbReference>
<gene>
    <name evidence="2" type="ORF">K460DRAFT_246190</name>
</gene>
<proteinExistence type="predicted"/>
<protein>
    <submittedName>
        <fullName evidence="2">Uncharacterized protein</fullName>
    </submittedName>
</protein>
<organism evidence="2 3">
    <name type="scientific">Cucurbitaria berberidis CBS 394.84</name>
    <dbReference type="NCBI Taxonomy" id="1168544"/>
    <lineage>
        <taxon>Eukaryota</taxon>
        <taxon>Fungi</taxon>
        <taxon>Dikarya</taxon>
        <taxon>Ascomycota</taxon>
        <taxon>Pezizomycotina</taxon>
        <taxon>Dothideomycetes</taxon>
        <taxon>Pleosporomycetidae</taxon>
        <taxon>Pleosporales</taxon>
        <taxon>Pleosporineae</taxon>
        <taxon>Cucurbitariaceae</taxon>
        <taxon>Cucurbitaria</taxon>
    </lineage>
</organism>
<accession>A0A9P4GHG3</accession>
<dbReference type="RefSeq" id="XP_040788097.1">
    <property type="nucleotide sequence ID" value="XM_040927346.1"/>
</dbReference>
<reference evidence="2" key="1">
    <citation type="submission" date="2020-01" db="EMBL/GenBank/DDBJ databases">
        <authorList>
            <consortium name="DOE Joint Genome Institute"/>
            <person name="Haridas S."/>
            <person name="Albert R."/>
            <person name="Binder M."/>
            <person name="Bloem J."/>
            <person name="Labutti K."/>
            <person name="Salamov A."/>
            <person name="Andreopoulos B."/>
            <person name="Baker S.E."/>
            <person name="Barry K."/>
            <person name="Bills G."/>
            <person name="Bluhm B.H."/>
            <person name="Cannon C."/>
            <person name="Castanera R."/>
            <person name="Culley D.E."/>
            <person name="Daum C."/>
            <person name="Ezra D."/>
            <person name="Gonzalez J.B."/>
            <person name="Henrissat B."/>
            <person name="Kuo A."/>
            <person name="Liang C."/>
            <person name="Lipzen A."/>
            <person name="Lutzoni F."/>
            <person name="Magnuson J."/>
            <person name="Mondo S."/>
            <person name="Nolan M."/>
            <person name="Ohm R."/>
            <person name="Pangilinan J."/>
            <person name="Park H.-J."/>
            <person name="Ramirez L."/>
            <person name="Alfaro M."/>
            <person name="Sun H."/>
            <person name="Tritt A."/>
            <person name="Yoshinaga Y."/>
            <person name="Zwiers L.-H."/>
            <person name="Turgeon B.G."/>
            <person name="Goodwin S.B."/>
            <person name="Spatafora J.W."/>
            <person name="Crous P.W."/>
            <person name="Grigoriev I.V."/>
        </authorList>
    </citation>
    <scope>NUCLEOTIDE SEQUENCE</scope>
    <source>
        <strain evidence="2">CBS 394.84</strain>
    </source>
</reference>
<dbReference type="EMBL" id="ML976616">
    <property type="protein sequence ID" value="KAF1845534.1"/>
    <property type="molecule type" value="Genomic_DNA"/>
</dbReference>
<dbReference type="AlphaFoldDB" id="A0A9P4GHG3"/>
<feature type="region of interest" description="Disordered" evidence="1">
    <location>
        <begin position="167"/>
        <end position="228"/>
    </location>
</feature>